<evidence type="ECO:0000256" key="2">
    <source>
        <dbReference type="ARBA" id="ARBA00022692"/>
    </source>
</evidence>
<keyword evidence="3" id="KW-0732">Signal</keyword>
<keyword evidence="2 8" id="KW-0812">Transmembrane</keyword>
<comment type="subcellular location">
    <subcellularLocation>
        <location evidence="1">Endomembrane system</location>
        <topology evidence="1">Multi-pass membrane protein</topology>
    </subcellularLocation>
</comment>
<proteinExistence type="inferred from homology"/>
<dbReference type="EMBL" id="LFYR01001978">
    <property type="protein sequence ID" value="KMZ58149.1"/>
    <property type="molecule type" value="Genomic_DNA"/>
</dbReference>
<accession>A0A0K9NN09</accession>
<evidence type="ECO:0000256" key="8">
    <source>
        <dbReference type="SAM" id="Phobius"/>
    </source>
</evidence>
<evidence type="ECO:0000256" key="3">
    <source>
        <dbReference type="ARBA" id="ARBA00022729"/>
    </source>
</evidence>
<keyword evidence="10" id="KW-1185">Reference proteome</keyword>
<dbReference type="Pfam" id="PF06749">
    <property type="entry name" value="DUF1218"/>
    <property type="match status" value="1"/>
</dbReference>
<evidence type="ECO:0000256" key="4">
    <source>
        <dbReference type="ARBA" id="ARBA00022989"/>
    </source>
</evidence>
<evidence type="ECO:0000256" key="5">
    <source>
        <dbReference type="ARBA" id="ARBA00023136"/>
    </source>
</evidence>
<evidence type="ECO:0000313" key="10">
    <source>
        <dbReference type="Proteomes" id="UP000036987"/>
    </source>
</evidence>
<feature type="region of interest" description="Disordered" evidence="7">
    <location>
        <begin position="173"/>
        <end position="233"/>
    </location>
</feature>
<dbReference type="GO" id="GO:0012505">
    <property type="term" value="C:endomembrane system"/>
    <property type="evidence" value="ECO:0007669"/>
    <property type="project" value="UniProtKB-SubCell"/>
</dbReference>
<feature type="compositionally biased region" description="Low complexity" evidence="7">
    <location>
        <begin position="201"/>
        <end position="210"/>
    </location>
</feature>
<feature type="compositionally biased region" description="Basic and acidic residues" evidence="7">
    <location>
        <begin position="221"/>
        <end position="233"/>
    </location>
</feature>
<dbReference type="Proteomes" id="UP000036987">
    <property type="component" value="Unassembled WGS sequence"/>
</dbReference>
<keyword evidence="4 8" id="KW-1133">Transmembrane helix</keyword>
<name>A0A0K9NN09_ZOSMR</name>
<dbReference type="OrthoDB" id="678343at2759"/>
<protein>
    <submittedName>
        <fullName evidence="9">Uncharacterized protein</fullName>
    </submittedName>
</protein>
<dbReference type="AlphaFoldDB" id="A0A0K9NN09"/>
<evidence type="ECO:0000256" key="1">
    <source>
        <dbReference type="ARBA" id="ARBA00004127"/>
    </source>
</evidence>
<evidence type="ECO:0000313" key="9">
    <source>
        <dbReference type="EMBL" id="KMZ58149.1"/>
    </source>
</evidence>
<reference evidence="10" key="1">
    <citation type="journal article" date="2016" name="Nature">
        <title>The genome of the seagrass Zostera marina reveals angiosperm adaptation to the sea.</title>
        <authorList>
            <person name="Olsen J.L."/>
            <person name="Rouze P."/>
            <person name="Verhelst B."/>
            <person name="Lin Y.-C."/>
            <person name="Bayer T."/>
            <person name="Collen J."/>
            <person name="Dattolo E."/>
            <person name="De Paoli E."/>
            <person name="Dittami S."/>
            <person name="Maumus F."/>
            <person name="Michel G."/>
            <person name="Kersting A."/>
            <person name="Lauritano C."/>
            <person name="Lohaus R."/>
            <person name="Toepel M."/>
            <person name="Tonon T."/>
            <person name="Vanneste K."/>
            <person name="Amirebrahimi M."/>
            <person name="Brakel J."/>
            <person name="Bostroem C."/>
            <person name="Chovatia M."/>
            <person name="Grimwood J."/>
            <person name="Jenkins J.W."/>
            <person name="Jueterbock A."/>
            <person name="Mraz A."/>
            <person name="Stam W.T."/>
            <person name="Tice H."/>
            <person name="Bornberg-Bauer E."/>
            <person name="Green P.J."/>
            <person name="Pearson G.A."/>
            <person name="Procaccini G."/>
            <person name="Duarte C.M."/>
            <person name="Schmutz J."/>
            <person name="Reusch T.B.H."/>
            <person name="Van de Peer Y."/>
        </authorList>
    </citation>
    <scope>NUCLEOTIDE SEQUENCE [LARGE SCALE GENOMIC DNA]</scope>
    <source>
        <strain evidence="10">cv. Finnish</strain>
    </source>
</reference>
<dbReference type="PANTHER" id="PTHR31769">
    <property type="entry name" value="OS07G0462200 PROTEIN-RELATED"/>
    <property type="match status" value="1"/>
</dbReference>
<keyword evidence="5 8" id="KW-0472">Membrane</keyword>
<organism evidence="9 10">
    <name type="scientific">Zostera marina</name>
    <name type="common">Eelgrass</name>
    <dbReference type="NCBI Taxonomy" id="29655"/>
    <lineage>
        <taxon>Eukaryota</taxon>
        <taxon>Viridiplantae</taxon>
        <taxon>Streptophyta</taxon>
        <taxon>Embryophyta</taxon>
        <taxon>Tracheophyta</taxon>
        <taxon>Spermatophyta</taxon>
        <taxon>Magnoliopsida</taxon>
        <taxon>Liliopsida</taxon>
        <taxon>Zosteraceae</taxon>
        <taxon>Zostera</taxon>
    </lineage>
</organism>
<feature type="transmembrane region" description="Helical" evidence="8">
    <location>
        <begin position="56"/>
        <end position="78"/>
    </location>
</feature>
<feature type="transmembrane region" description="Helical" evidence="8">
    <location>
        <begin position="90"/>
        <end position="116"/>
    </location>
</feature>
<dbReference type="OMA" id="VQWICIL"/>
<evidence type="ECO:0000256" key="7">
    <source>
        <dbReference type="SAM" id="MobiDB-lite"/>
    </source>
</evidence>
<comment type="similarity">
    <text evidence="6">Belongs to the DESIGUAL family.</text>
</comment>
<feature type="transmembrane region" description="Helical" evidence="8">
    <location>
        <begin position="136"/>
        <end position="158"/>
    </location>
</feature>
<dbReference type="InterPro" id="IPR009606">
    <property type="entry name" value="DEAL/Modifying_wall_lignin1/2"/>
</dbReference>
<evidence type="ECO:0000256" key="6">
    <source>
        <dbReference type="ARBA" id="ARBA00029467"/>
    </source>
</evidence>
<sequence length="233" mass="25486">MDKKARIVCAVCGFLAVVSASLAFAAEGTKIKPSDLTILQDGSCIYPSKPTAGLGLLSQLFLVISFMIINVVSGCFCCKTHQITDGKTRTLALSSFVLSWVLFVFTFFMLLAASSVSNLNRYNYYSDYCYTVKSGFFAGSGVMVLATIASGLVCYVLLSKSKNLEISGYPQQQNQGISMGQPQFTPQSYPPGHMGQPQYPPQNFQPQQNQGSASINSDPVFVHEDTYRRQQFP</sequence>
<gene>
    <name evidence="9" type="ORF">ZOSMA_7G01810</name>
</gene>
<comment type="caution">
    <text evidence="9">The sequence shown here is derived from an EMBL/GenBank/DDBJ whole genome shotgun (WGS) entry which is preliminary data.</text>
</comment>
<feature type="compositionally biased region" description="Polar residues" evidence="7">
    <location>
        <begin position="173"/>
        <end position="187"/>
    </location>
</feature>
<dbReference type="InterPro" id="IPR052222">
    <property type="entry name" value="DESIGUAL"/>
</dbReference>